<name>A0AAE4YV58_9HYPH</name>
<dbReference type="Pfam" id="PF11089">
    <property type="entry name" value="SyrA"/>
    <property type="match status" value="1"/>
</dbReference>
<comment type="caution">
    <text evidence="2">The sequence shown here is derived from an EMBL/GenBank/DDBJ whole genome shotgun (WGS) entry which is preliminary data.</text>
</comment>
<accession>A0AAE4YV58</accession>
<feature type="transmembrane region" description="Helical" evidence="1">
    <location>
        <begin position="134"/>
        <end position="158"/>
    </location>
</feature>
<organism evidence="2 3">
    <name type="scientific">Rhizobium ruizarguesonis</name>
    <dbReference type="NCBI Taxonomy" id="2081791"/>
    <lineage>
        <taxon>Bacteria</taxon>
        <taxon>Pseudomonadati</taxon>
        <taxon>Pseudomonadota</taxon>
        <taxon>Alphaproteobacteria</taxon>
        <taxon>Hyphomicrobiales</taxon>
        <taxon>Rhizobiaceae</taxon>
        <taxon>Rhizobium/Agrobacterium group</taxon>
        <taxon>Rhizobium</taxon>
    </lineage>
</organism>
<dbReference type="InterPro" id="IPR024239">
    <property type="entry name" value="SyrA"/>
</dbReference>
<evidence type="ECO:0000313" key="2">
    <source>
        <dbReference type="EMBL" id="NEI51815.1"/>
    </source>
</evidence>
<feature type="transmembrane region" description="Helical" evidence="1">
    <location>
        <begin position="107"/>
        <end position="128"/>
    </location>
</feature>
<keyword evidence="1" id="KW-0472">Membrane</keyword>
<keyword evidence="1" id="KW-0812">Transmembrane</keyword>
<gene>
    <name evidence="2" type="ORF">GR217_29690</name>
</gene>
<reference evidence="2 3" key="1">
    <citation type="submission" date="2019-12" db="EMBL/GenBank/DDBJ databases">
        <title>Rhizobium genotypes associated with high levels of biological nitrogen fixation by grain legumes in a temperate-maritime cropping system.</title>
        <authorList>
            <person name="Maluk M."/>
            <person name="Francesc Ferrando Molina F."/>
            <person name="Lopez Del Egido L."/>
            <person name="Lafos M."/>
            <person name="Langarica-Fuentes A."/>
            <person name="Gebre Yohannes G."/>
            <person name="Young M.W."/>
            <person name="Martin P."/>
            <person name="Gantlett R."/>
            <person name="Kenicer G."/>
            <person name="Hawes C."/>
            <person name="Begg G.S."/>
            <person name="Quilliam R.S."/>
            <person name="Squire G.R."/>
            <person name="Poole P.S."/>
            <person name="Young P.W."/>
            <person name="Iannetta P.M."/>
            <person name="James E.K."/>
        </authorList>
    </citation>
    <scope>NUCLEOTIDE SEQUENCE [LARGE SCALE GENOMIC DNA]</scope>
    <source>
        <strain evidence="2 3">JHI985</strain>
    </source>
</reference>
<protein>
    <submittedName>
        <fullName evidence="2">Uncharacterized protein</fullName>
    </submittedName>
</protein>
<dbReference type="AlphaFoldDB" id="A0AAE4YV58"/>
<evidence type="ECO:0000313" key="3">
    <source>
        <dbReference type="Proteomes" id="UP000661163"/>
    </source>
</evidence>
<sequence>MGSSIPEYLSFITRVTCVGFGHCFKICSREIMYPYGIDDAGEILGRYNCEADDSDGEPHRVIMAVDSSGGRTGCGACRRICAKNCQLTSQVPRPTNERRRTGYAMRFGVFHCILWLFMCTNAAVVYSASRSMRATIVTTLAVLILLQLAFFGHILFLYAQTNRGSRCYAKIR</sequence>
<proteinExistence type="predicted"/>
<dbReference type="Proteomes" id="UP000661163">
    <property type="component" value="Unassembled WGS sequence"/>
</dbReference>
<keyword evidence="1" id="KW-1133">Transmembrane helix</keyword>
<dbReference type="EMBL" id="WUFC01000031">
    <property type="protein sequence ID" value="NEI51815.1"/>
    <property type="molecule type" value="Genomic_DNA"/>
</dbReference>
<evidence type="ECO:0000256" key="1">
    <source>
        <dbReference type="SAM" id="Phobius"/>
    </source>
</evidence>